<evidence type="ECO:0000313" key="1">
    <source>
        <dbReference type="EMBL" id="KAL2614081.1"/>
    </source>
</evidence>
<dbReference type="Proteomes" id="UP001605036">
    <property type="component" value="Unassembled WGS sequence"/>
</dbReference>
<comment type="caution">
    <text evidence="1">The sequence shown here is derived from an EMBL/GenBank/DDBJ whole genome shotgun (WGS) entry which is preliminary data.</text>
</comment>
<keyword evidence="2" id="KW-1185">Reference proteome</keyword>
<evidence type="ECO:0000313" key="2">
    <source>
        <dbReference type="Proteomes" id="UP001605036"/>
    </source>
</evidence>
<organism evidence="1 2">
    <name type="scientific">Riccia fluitans</name>
    <dbReference type="NCBI Taxonomy" id="41844"/>
    <lineage>
        <taxon>Eukaryota</taxon>
        <taxon>Viridiplantae</taxon>
        <taxon>Streptophyta</taxon>
        <taxon>Embryophyta</taxon>
        <taxon>Marchantiophyta</taxon>
        <taxon>Marchantiopsida</taxon>
        <taxon>Marchantiidae</taxon>
        <taxon>Marchantiales</taxon>
        <taxon>Ricciaceae</taxon>
        <taxon>Riccia</taxon>
    </lineage>
</organism>
<protein>
    <submittedName>
        <fullName evidence="1">Uncharacterized protein</fullName>
    </submittedName>
</protein>
<proteinExistence type="predicted"/>
<accession>A0ABD1Y1V1</accession>
<reference evidence="1 2" key="1">
    <citation type="submission" date="2024-09" db="EMBL/GenBank/DDBJ databases">
        <title>Chromosome-scale assembly of Riccia fluitans.</title>
        <authorList>
            <person name="Paukszto L."/>
            <person name="Sawicki J."/>
            <person name="Karawczyk K."/>
            <person name="Piernik-Szablinska J."/>
            <person name="Szczecinska M."/>
            <person name="Mazdziarz M."/>
        </authorList>
    </citation>
    <scope>NUCLEOTIDE SEQUENCE [LARGE SCALE GENOMIC DNA]</scope>
    <source>
        <strain evidence="1">Rf_01</strain>
        <tissue evidence="1">Aerial parts of the thallus</tissue>
    </source>
</reference>
<dbReference type="AlphaFoldDB" id="A0ABD1Y1V1"/>
<sequence>MAPRSSKGLKTKEVKIPHLTKANKKKMEDWMLNVVLAQVRPEHFQHNLLAIHHYAWVAINDPAAPTPNWGDAIEKIVSRQIKALGVCNEATCLGPYLAHMYNHFHEMDNEEKEDSKKRKALIQTVSNSNTKRRMRRNQRRRFLTQHGKEKQVGVGSVTAEAIAQNMEQIFAPPPVVEVDVQPWKEMVKNLIKVLTAEQKKNWEVVEQRDYFKGKMHRSKKMPEIAMWCA</sequence>
<dbReference type="EMBL" id="JBHFFA010000007">
    <property type="protein sequence ID" value="KAL2614081.1"/>
    <property type="molecule type" value="Genomic_DNA"/>
</dbReference>
<gene>
    <name evidence="1" type="ORF">R1flu_025773</name>
</gene>
<name>A0ABD1Y1V1_9MARC</name>